<accession>A0A0C9XJT7</accession>
<dbReference type="AlphaFoldDB" id="A0A0C9XJT7"/>
<dbReference type="Proteomes" id="UP000054477">
    <property type="component" value="Unassembled WGS sequence"/>
</dbReference>
<name>A0A0C9XJT7_9AGAR</name>
<organism evidence="2 3">
    <name type="scientific">Laccaria amethystina LaAM-08-1</name>
    <dbReference type="NCBI Taxonomy" id="1095629"/>
    <lineage>
        <taxon>Eukaryota</taxon>
        <taxon>Fungi</taxon>
        <taxon>Dikarya</taxon>
        <taxon>Basidiomycota</taxon>
        <taxon>Agaricomycotina</taxon>
        <taxon>Agaricomycetes</taxon>
        <taxon>Agaricomycetidae</taxon>
        <taxon>Agaricales</taxon>
        <taxon>Agaricineae</taxon>
        <taxon>Hydnangiaceae</taxon>
        <taxon>Laccaria</taxon>
    </lineage>
</organism>
<evidence type="ECO:0000313" key="2">
    <source>
        <dbReference type="EMBL" id="KIJ96447.1"/>
    </source>
</evidence>
<dbReference type="HOGENOM" id="CLU_1896544_0_0_1"/>
<proteinExistence type="predicted"/>
<feature type="region of interest" description="Disordered" evidence="1">
    <location>
        <begin position="41"/>
        <end position="60"/>
    </location>
</feature>
<reference evidence="2 3" key="1">
    <citation type="submission" date="2014-04" db="EMBL/GenBank/DDBJ databases">
        <authorList>
            <consortium name="DOE Joint Genome Institute"/>
            <person name="Kuo A."/>
            <person name="Kohler A."/>
            <person name="Nagy L.G."/>
            <person name="Floudas D."/>
            <person name="Copeland A."/>
            <person name="Barry K.W."/>
            <person name="Cichocki N."/>
            <person name="Veneault-Fourrey C."/>
            <person name="LaButti K."/>
            <person name="Lindquist E.A."/>
            <person name="Lipzen A."/>
            <person name="Lundell T."/>
            <person name="Morin E."/>
            <person name="Murat C."/>
            <person name="Sun H."/>
            <person name="Tunlid A."/>
            <person name="Henrissat B."/>
            <person name="Grigoriev I.V."/>
            <person name="Hibbett D.S."/>
            <person name="Martin F."/>
            <person name="Nordberg H.P."/>
            <person name="Cantor M.N."/>
            <person name="Hua S.X."/>
        </authorList>
    </citation>
    <scope>NUCLEOTIDE SEQUENCE [LARGE SCALE GENOMIC DNA]</scope>
    <source>
        <strain evidence="2 3">LaAM-08-1</strain>
    </source>
</reference>
<sequence length="134" mass="14945">MSKSHLKHILSCAIERLNWLSFELTIDVQAFACPTALLQPPSSPTPAPIAHPSTTATPPYHCLRRNVTMVNEDQNEPGRMRLCKAMPQRHITNPNEPERSTQYLLLPPPFLSDSAGLHRTPLESTGVQRIETGK</sequence>
<feature type="region of interest" description="Disordered" evidence="1">
    <location>
        <begin position="115"/>
        <end position="134"/>
    </location>
</feature>
<dbReference type="EMBL" id="KN838721">
    <property type="protein sequence ID" value="KIJ96447.1"/>
    <property type="molecule type" value="Genomic_DNA"/>
</dbReference>
<keyword evidence="3" id="KW-1185">Reference proteome</keyword>
<protein>
    <submittedName>
        <fullName evidence="2">Uncharacterized protein</fullName>
    </submittedName>
</protein>
<evidence type="ECO:0000313" key="3">
    <source>
        <dbReference type="Proteomes" id="UP000054477"/>
    </source>
</evidence>
<reference evidence="3" key="2">
    <citation type="submission" date="2015-01" db="EMBL/GenBank/DDBJ databases">
        <title>Evolutionary Origins and Diversification of the Mycorrhizal Mutualists.</title>
        <authorList>
            <consortium name="DOE Joint Genome Institute"/>
            <consortium name="Mycorrhizal Genomics Consortium"/>
            <person name="Kohler A."/>
            <person name="Kuo A."/>
            <person name="Nagy L.G."/>
            <person name="Floudas D."/>
            <person name="Copeland A."/>
            <person name="Barry K.W."/>
            <person name="Cichocki N."/>
            <person name="Veneault-Fourrey C."/>
            <person name="LaButti K."/>
            <person name="Lindquist E.A."/>
            <person name="Lipzen A."/>
            <person name="Lundell T."/>
            <person name="Morin E."/>
            <person name="Murat C."/>
            <person name="Riley R."/>
            <person name="Ohm R."/>
            <person name="Sun H."/>
            <person name="Tunlid A."/>
            <person name="Henrissat B."/>
            <person name="Grigoriev I.V."/>
            <person name="Hibbett D.S."/>
            <person name="Martin F."/>
        </authorList>
    </citation>
    <scope>NUCLEOTIDE SEQUENCE [LARGE SCALE GENOMIC DNA]</scope>
    <source>
        <strain evidence="3">LaAM-08-1</strain>
    </source>
</reference>
<evidence type="ECO:0000256" key="1">
    <source>
        <dbReference type="SAM" id="MobiDB-lite"/>
    </source>
</evidence>
<gene>
    <name evidence="2" type="ORF">K443DRAFT_10638</name>
</gene>